<dbReference type="Pfam" id="PF00053">
    <property type="entry name" value="EGF_laminin"/>
    <property type="match status" value="2"/>
</dbReference>
<evidence type="ECO:0008006" key="16">
    <source>
        <dbReference type="Google" id="ProtNLM"/>
    </source>
</evidence>
<evidence type="ECO:0000256" key="10">
    <source>
        <dbReference type="SAM" id="SignalP"/>
    </source>
</evidence>
<evidence type="ECO:0000256" key="6">
    <source>
        <dbReference type="ARBA" id="ARBA00023180"/>
    </source>
</evidence>
<dbReference type="GO" id="GO:0008347">
    <property type="term" value="P:glial cell migration"/>
    <property type="evidence" value="ECO:0007669"/>
    <property type="project" value="UniProtKB-ARBA"/>
</dbReference>
<dbReference type="InterPro" id="IPR050440">
    <property type="entry name" value="Laminin/Netrin_ECM"/>
</dbReference>
<organism evidence="14 15">
    <name type="scientific">Varroa destructor</name>
    <name type="common">Honeybee mite</name>
    <dbReference type="NCBI Taxonomy" id="109461"/>
    <lineage>
        <taxon>Eukaryota</taxon>
        <taxon>Metazoa</taxon>
        <taxon>Ecdysozoa</taxon>
        <taxon>Arthropoda</taxon>
        <taxon>Chelicerata</taxon>
        <taxon>Arachnida</taxon>
        <taxon>Acari</taxon>
        <taxon>Parasitiformes</taxon>
        <taxon>Mesostigmata</taxon>
        <taxon>Gamasina</taxon>
        <taxon>Dermanyssoidea</taxon>
        <taxon>Varroidae</taxon>
        <taxon>Varroa</taxon>
    </lineage>
</organism>
<dbReference type="GO" id="GO:0070983">
    <property type="term" value="P:dendrite guidance"/>
    <property type="evidence" value="ECO:0007669"/>
    <property type="project" value="UniProtKB-ARBA"/>
</dbReference>
<dbReference type="GO" id="GO:0008045">
    <property type="term" value="P:motor neuron axon guidance"/>
    <property type="evidence" value="ECO:0007669"/>
    <property type="project" value="TreeGrafter"/>
</dbReference>
<evidence type="ECO:0000313" key="15">
    <source>
        <dbReference type="Proteomes" id="UP000594260"/>
    </source>
</evidence>
<keyword evidence="7 8" id="KW-0424">Laminin EGF-like domain</keyword>
<evidence type="ECO:0000256" key="2">
    <source>
        <dbReference type="ARBA" id="ARBA00022525"/>
    </source>
</evidence>
<dbReference type="GO" id="GO:0009887">
    <property type="term" value="P:animal organ morphogenesis"/>
    <property type="evidence" value="ECO:0007669"/>
    <property type="project" value="TreeGrafter"/>
</dbReference>
<feature type="disulfide bond" evidence="8">
    <location>
        <begin position="520"/>
        <end position="537"/>
    </location>
</feature>
<dbReference type="Gene3D" id="2.40.50.120">
    <property type="match status" value="1"/>
</dbReference>
<evidence type="ECO:0000259" key="11">
    <source>
        <dbReference type="PROSITE" id="PS50027"/>
    </source>
</evidence>
<dbReference type="SUPFAM" id="SSF50242">
    <property type="entry name" value="TIMP-like"/>
    <property type="match status" value="1"/>
</dbReference>
<dbReference type="Proteomes" id="UP000594260">
    <property type="component" value="Unplaced"/>
</dbReference>
<keyword evidence="6" id="KW-0325">Glycoprotein</keyword>
<feature type="domain" description="Laminin EGF-like" evidence="11">
    <location>
        <begin position="378"/>
        <end position="454"/>
    </location>
</feature>
<dbReference type="Gene3D" id="2.170.300.10">
    <property type="entry name" value="Tie2 ligand-binding domain superfamily"/>
    <property type="match status" value="1"/>
</dbReference>
<name>A0A7M7M537_VARDE</name>
<evidence type="ECO:0000259" key="13">
    <source>
        <dbReference type="PROSITE" id="PS51117"/>
    </source>
</evidence>
<sequence length="740" mass="82252">MRACHIVISALLLSVCSEAVGRRSSRKKSQKFRALESDEDTGLASSGNSWISLFQAEQALVDPCQDERGKARRCIPDFENAAYQRKVHASSTCGKTSMRLCQVTPSGQAAPGLPPGFGTPLGVEELVRTCQVCDRKKPSLGHPASLLTDLHNPSKLTCWMSEPFSLNSREERNVSLRLSLGKKFELTYISLQFCGSGKPDSLAIFKSSDYGISWQPFQYYSTSCQKTYGRPARSPRHISFDHEHEPLCSDPNGDTNSQSSTRIAFSTLEGRPSAYEFDQSPLLQDWVTATDIRIDFRRLLNPSQQILPDILPRQKDINGNKGDSINDDEVLSETNDSLEWAGNDSLSLSSAPTGGQELKQQNSYYFYSIADLAIGGRCKCNGHASRCVKKDAGIASASRVNGRNSTDFEQTDGGNVECECRHNTAGRDCERCAAFFFDRPWARATASDANECKPCQCNGHSRVCRFNMELYKLSGFRSGGVCVKCRHNTAGRHCHTCREGFYRNPALPSTQKKTCKACECHPVGSLGRICNMTSGQCPCKDGVTGLTCNRCQKGYQQSRSPIAPCIRIHDPNELPIVSAHRPAAEEKDGTSSDTGTDDEDYEDDEGRYDEECANCHLRTTELSFGKFCKRNFVIQATLLSREEFGDWVRFSIEVNEVFKAGASKVRRATVDSLWVPRADLRCRCPNIKLKATYIILGSNQMHGGRMSMTGDRNSSVLDANEENVRRLRRYQGRARRCPKV</sequence>
<dbReference type="Gene3D" id="2.10.25.10">
    <property type="entry name" value="Laminin"/>
    <property type="match status" value="1"/>
</dbReference>
<dbReference type="FunFam" id="2.10.25.10:FF:000081">
    <property type="entry name" value="Netrin 1"/>
    <property type="match status" value="1"/>
</dbReference>
<feature type="disulfide bond" evidence="8">
    <location>
        <begin position="518"/>
        <end position="530"/>
    </location>
</feature>
<dbReference type="InterPro" id="IPR018933">
    <property type="entry name" value="Netrin_module_non-TIMP"/>
</dbReference>
<protein>
    <recommendedName>
        <fullName evidence="16">Netrin-1</fullName>
    </recommendedName>
</protein>
<dbReference type="InterPro" id="IPR056863">
    <property type="entry name" value="LMN_ATRN_NET-like_EGF"/>
</dbReference>
<accession>A0A7M7M537</accession>
<dbReference type="CDD" id="cd03579">
    <property type="entry name" value="NTR_netrin-1_like"/>
    <property type="match status" value="1"/>
</dbReference>
<dbReference type="PANTHER" id="PTHR10574">
    <property type="entry name" value="NETRIN/LAMININ-RELATED"/>
    <property type="match status" value="1"/>
</dbReference>
<feature type="region of interest" description="Disordered" evidence="9">
    <location>
        <begin position="580"/>
        <end position="605"/>
    </location>
</feature>
<feature type="domain" description="NTR" evidence="12">
    <location>
        <begin position="612"/>
        <end position="737"/>
    </location>
</feature>
<dbReference type="FunCoup" id="A0A7M7M537">
    <property type="interactions" value="86"/>
</dbReference>
<dbReference type="GO" id="GO:0005576">
    <property type="term" value="C:extracellular region"/>
    <property type="evidence" value="ECO:0007669"/>
    <property type="project" value="UniProtKB-SubCell"/>
</dbReference>
<feature type="domain" description="Laminin N-terminal" evidence="13">
    <location>
        <begin position="70"/>
        <end position="377"/>
    </location>
</feature>
<dbReference type="SMART" id="SM00136">
    <property type="entry name" value="LamNT"/>
    <property type="match status" value="1"/>
</dbReference>
<dbReference type="AlphaFoldDB" id="A0A7M7M537"/>
<evidence type="ECO:0000256" key="1">
    <source>
        <dbReference type="ARBA" id="ARBA00004613"/>
    </source>
</evidence>
<feature type="domain" description="Laminin EGF-like" evidence="11">
    <location>
        <begin position="455"/>
        <end position="517"/>
    </location>
</feature>
<evidence type="ECO:0000256" key="9">
    <source>
        <dbReference type="SAM" id="MobiDB-lite"/>
    </source>
</evidence>
<dbReference type="OrthoDB" id="5984158at2759"/>
<comment type="caution">
    <text evidence="8">Lacks conserved residue(s) required for the propagation of feature annotation.</text>
</comment>
<dbReference type="InterPro" id="IPR008211">
    <property type="entry name" value="Laminin_N"/>
</dbReference>
<dbReference type="Pfam" id="PF00055">
    <property type="entry name" value="Laminin_N"/>
    <property type="match status" value="1"/>
</dbReference>
<dbReference type="SMART" id="SM00643">
    <property type="entry name" value="C345C"/>
    <property type="match status" value="1"/>
</dbReference>
<evidence type="ECO:0000256" key="3">
    <source>
        <dbReference type="ARBA" id="ARBA00022729"/>
    </source>
</evidence>
<evidence type="ECO:0000256" key="5">
    <source>
        <dbReference type="ARBA" id="ARBA00023157"/>
    </source>
</evidence>
<dbReference type="PROSITE" id="PS50027">
    <property type="entry name" value="EGF_LAM_2"/>
    <property type="match status" value="3"/>
</dbReference>
<dbReference type="PROSITE" id="PS51117">
    <property type="entry name" value="LAMININ_NTER"/>
    <property type="match status" value="1"/>
</dbReference>
<dbReference type="PROSITE" id="PS50189">
    <property type="entry name" value="NTR"/>
    <property type="match status" value="1"/>
</dbReference>
<dbReference type="RefSeq" id="XP_022649773.1">
    <property type="nucleotide sequence ID" value="XM_022794038.1"/>
</dbReference>
<proteinExistence type="predicted"/>
<evidence type="ECO:0000256" key="8">
    <source>
        <dbReference type="PROSITE-ProRule" id="PRU00460"/>
    </source>
</evidence>
<dbReference type="KEGG" id="vde:111245548"/>
<dbReference type="InParanoid" id="A0A7M7M537"/>
<dbReference type="GeneID" id="111245548"/>
<dbReference type="SMART" id="SM00180">
    <property type="entry name" value="EGF_Lam"/>
    <property type="match status" value="3"/>
</dbReference>
<keyword evidence="4" id="KW-0677">Repeat</keyword>
<keyword evidence="5 8" id="KW-1015">Disulfide bond</keyword>
<keyword evidence="2" id="KW-0964">Secreted</keyword>
<dbReference type="CDD" id="cd00055">
    <property type="entry name" value="EGF_Lam"/>
    <property type="match status" value="3"/>
</dbReference>
<dbReference type="InterPro" id="IPR002049">
    <property type="entry name" value="LE_dom"/>
</dbReference>
<dbReference type="Gene3D" id="2.60.120.260">
    <property type="entry name" value="Galactose-binding domain-like"/>
    <property type="match status" value="1"/>
</dbReference>
<dbReference type="GO" id="GO:0009888">
    <property type="term" value="P:tissue development"/>
    <property type="evidence" value="ECO:0007669"/>
    <property type="project" value="TreeGrafter"/>
</dbReference>
<dbReference type="FunFam" id="2.10.25.10:FF:000048">
    <property type="entry name" value="Netrin 3"/>
    <property type="match status" value="1"/>
</dbReference>
<comment type="subcellular location">
    <subcellularLocation>
        <location evidence="1">Secreted</location>
    </subcellularLocation>
</comment>
<dbReference type="EnsemblMetazoa" id="XM_022794038">
    <property type="protein sequence ID" value="XP_022649773"/>
    <property type="gene ID" value="LOC111245548"/>
</dbReference>
<evidence type="ECO:0000313" key="14">
    <source>
        <dbReference type="EnsemblMetazoa" id="XP_022649773"/>
    </source>
</evidence>
<dbReference type="InterPro" id="IPR008993">
    <property type="entry name" value="TIMP-like_OB-fold"/>
</dbReference>
<feature type="signal peptide" evidence="10">
    <location>
        <begin position="1"/>
        <end position="19"/>
    </location>
</feature>
<keyword evidence="3 10" id="KW-0732">Signal</keyword>
<keyword evidence="15" id="KW-1185">Reference proteome</keyword>
<dbReference type="Pfam" id="PF01759">
    <property type="entry name" value="NTR"/>
    <property type="match status" value="1"/>
</dbReference>
<feature type="disulfide bond" evidence="8">
    <location>
        <begin position="551"/>
        <end position="565"/>
    </location>
</feature>
<dbReference type="PANTHER" id="PTHR10574:SF365">
    <property type="entry name" value="NETRIN-A-RELATED"/>
    <property type="match status" value="1"/>
</dbReference>
<feature type="disulfide bond" evidence="8">
    <location>
        <begin position="420"/>
        <end position="429"/>
    </location>
</feature>
<feature type="chain" id="PRO_5029664342" description="Netrin-1" evidence="10">
    <location>
        <begin position="20"/>
        <end position="740"/>
    </location>
</feature>
<dbReference type="GO" id="GO:0005604">
    <property type="term" value="C:basement membrane"/>
    <property type="evidence" value="ECO:0007669"/>
    <property type="project" value="TreeGrafter"/>
</dbReference>
<dbReference type="Pfam" id="PF24973">
    <property type="entry name" value="EGF_LMN_ATRN"/>
    <property type="match status" value="1"/>
</dbReference>
<feature type="disulfide bond" evidence="8">
    <location>
        <begin position="539"/>
        <end position="548"/>
    </location>
</feature>
<dbReference type="GO" id="GO:0044295">
    <property type="term" value="C:axonal growth cone"/>
    <property type="evidence" value="ECO:0007669"/>
    <property type="project" value="UniProtKB-ARBA"/>
</dbReference>
<dbReference type="GO" id="GO:2000289">
    <property type="term" value="P:regulation of photoreceptor cell axon guidance"/>
    <property type="evidence" value="ECO:0007669"/>
    <property type="project" value="UniProtKB-ARBA"/>
</dbReference>
<evidence type="ECO:0000256" key="7">
    <source>
        <dbReference type="ARBA" id="ARBA00023292"/>
    </source>
</evidence>
<dbReference type="SUPFAM" id="SSF57196">
    <property type="entry name" value="EGF/Laminin"/>
    <property type="match status" value="3"/>
</dbReference>
<feature type="domain" description="Laminin EGF-like" evidence="11">
    <location>
        <begin position="518"/>
        <end position="567"/>
    </location>
</feature>
<feature type="disulfide bond" evidence="8">
    <location>
        <begin position="485"/>
        <end position="494"/>
    </location>
</feature>
<evidence type="ECO:0000259" key="12">
    <source>
        <dbReference type="PROSITE" id="PS50189"/>
    </source>
</evidence>
<reference evidence="14" key="1">
    <citation type="submission" date="2021-01" db="UniProtKB">
        <authorList>
            <consortium name="EnsemblMetazoa"/>
        </authorList>
    </citation>
    <scope>IDENTIFICATION</scope>
</reference>
<evidence type="ECO:0000256" key="4">
    <source>
        <dbReference type="ARBA" id="ARBA00022737"/>
    </source>
</evidence>
<dbReference type="PROSITE" id="PS01248">
    <property type="entry name" value="EGF_LAM_1"/>
    <property type="match status" value="1"/>
</dbReference>
<feature type="compositionally biased region" description="Acidic residues" evidence="9">
    <location>
        <begin position="595"/>
        <end position="605"/>
    </location>
</feature>
<dbReference type="InterPro" id="IPR001134">
    <property type="entry name" value="Netrin_domain"/>
</dbReference>
<dbReference type="OMA" id="LAIPWRD"/>